<gene>
    <name evidence="2" type="ORF">J2X12_004198</name>
</gene>
<comment type="caution">
    <text evidence="2">The sequence shown here is derived from an EMBL/GenBank/DDBJ whole genome shotgun (WGS) entry which is preliminary data.</text>
</comment>
<name>A0AAW8NHU9_PSEOX</name>
<sequence>MRQKPKSYADSFWGDLVNALTLRPVYRPPVEALVTTATVTFQSPTAEQTTASQQATAEQSAAADDAVVEAHAIATVRKAAVDAAMGEEATSTAQSTANAGSMAKSKADAVPSMQEKSNPSTTAQEKSHAGTTVSETRLQYLPKNAIPLTSQQNLGSFLRSTETKPHAFSFTKSTFAERSTGDFVRSGERSAETPANRGSLLPPSSEKYQIFPSFGASPAVDKVLATAYGASIPTEKEPESGKDQPQTTYALRNPAPRFGILGRISRSKLKAAELKELGFSSQEAQVIEGMFRGKKIRTIASGMKVPPAHVLNISRQLMVKVGVNNARGLLTKVKSMHGEWEQKNTMIVAGVRLKLSKQTVRDGIVVVNDNAFPTIINRPPDIRIPAGHPDHPANDEGGNKGVGQQHKRTPAHSADTPPSRKPE</sequence>
<evidence type="ECO:0000256" key="1">
    <source>
        <dbReference type="SAM" id="MobiDB-lite"/>
    </source>
</evidence>
<reference evidence="2" key="1">
    <citation type="submission" date="2023-07" db="EMBL/GenBank/DDBJ databases">
        <title>Sorghum-associated microbial communities from plants grown in Nebraska, USA.</title>
        <authorList>
            <person name="Schachtman D."/>
        </authorList>
    </citation>
    <scope>NUCLEOTIDE SEQUENCE</scope>
    <source>
        <strain evidence="2">BE261</strain>
    </source>
</reference>
<dbReference type="RefSeq" id="WP_310114706.1">
    <property type="nucleotide sequence ID" value="NZ_JAVDTN010000028.1"/>
</dbReference>
<dbReference type="Proteomes" id="UP001262032">
    <property type="component" value="Unassembled WGS sequence"/>
</dbReference>
<feature type="compositionally biased region" description="Polar residues" evidence="1">
    <location>
        <begin position="114"/>
        <end position="133"/>
    </location>
</feature>
<feature type="compositionally biased region" description="Basic and acidic residues" evidence="1">
    <location>
        <begin position="388"/>
        <end position="398"/>
    </location>
</feature>
<feature type="region of interest" description="Disordered" evidence="1">
    <location>
        <begin position="231"/>
        <end position="250"/>
    </location>
</feature>
<feature type="region of interest" description="Disordered" evidence="1">
    <location>
        <begin position="179"/>
        <end position="204"/>
    </location>
</feature>
<evidence type="ECO:0000313" key="2">
    <source>
        <dbReference type="EMBL" id="MDR7166144.1"/>
    </source>
</evidence>
<dbReference type="EMBL" id="JAVDWN010000029">
    <property type="protein sequence ID" value="MDR7166144.1"/>
    <property type="molecule type" value="Genomic_DNA"/>
</dbReference>
<protein>
    <submittedName>
        <fullName evidence="2">Uncharacterized protein</fullName>
    </submittedName>
</protein>
<dbReference type="GeneID" id="97424590"/>
<feature type="region of interest" description="Disordered" evidence="1">
    <location>
        <begin position="91"/>
        <end position="133"/>
    </location>
</feature>
<feature type="region of interest" description="Disordered" evidence="1">
    <location>
        <begin position="377"/>
        <end position="423"/>
    </location>
</feature>
<proteinExistence type="predicted"/>
<organism evidence="2 3">
    <name type="scientific">Pseudarthrobacter oxydans</name>
    <name type="common">Arthrobacter oxydans</name>
    <dbReference type="NCBI Taxonomy" id="1671"/>
    <lineage>
        <taxon>Bacteria</taxon>
        <taxon>Bacillati</taxon>
        <taxon>Actinomycetota</taxon>
        <taxon>Actinomycetes</taxon>
        <taxon>Micrococcales</taxon>
        <taxon>Micrococcaceae</taxon>
        <taxon>Pseudarthrobacter</taxon>
    </lineage>
</organism>
<dbReference type="AlphaFoldDB" id="A0AAW8NHU9"/>
<accession>A0AAW8NHU9</accession>
<evidence type="ECO:0000313" key="3">
    <source>
        <dbReference type="Proteomes" id="UP001262032"/>
    </source>
</evidence>